<dbReference type="SUPFAM" id="SSF101353">
    <property type="entry name" value="Putative anticodon-binding domain of alanyl-tRNA synthetase (AlaRS)"/>
    <property type="match status" value="1"/>
</dbReference>
<comment type="function">
    <text evidence="11 13">Catalyzes the attachment of alanine to tRNA(Ala) in a two-step reaction: alanine is first activated by ATP to form Ala-AMP and then transferred to the acceptor end of tRNA(Ala). Also edits incorrectly charged Ser-tRNA(Ala) and Gly-tRNA(Ala) via its editing domain.</text>
</comment>
<keyword evidence="5 13" id="KW-0547">Nucleotide-binding</keyword>
<dbReference type="NCBIfam" id="TIGR00344">
    <property type="entry name" value="alaS"/>
    <property type="match status" value="1"/>
</dbReference>
<dbReference type="InterPro" id="IPR012947">
    <property type="entry name" value="tRNA_SAD"/>
</dbReference>
<dbReference type="SUPFAM" id="SSF55186">
    <property type="entry name" value="ThrRS/AlaRS common domain"/>
    <property type="match status" value="1"/>
</dbReference>
<proteinExistence type="inferred from homology"/>
<keyword evidence="17" id="KW-1185">Reference proteome</keyword>
<keyword evidence="13" id="KW-0963">Cytoplasm</keyword>
<dbReference type="InterPro" id="IPR009000">
    <property type="entry name" value="Transl_B-barrel_sf"/>
</dbReference>
<dbReference type="OrthoDB" id="9803884at2"/>
<dbReference type="HAMAP" id="MF_00036_B">
    <property type="entry name" value="Ala_tRNA_synth_B"/>
    <property type="match status" value="1"/>
</dbReference>
<keyword evidence="14" id="KW-0175">Coiled coil</keyword>
<dbReference type="InterPro" id="IPR018163">
    <property type="entry name" value="Thr/Ala-tRNA-synth_IIc_edit"/>
</dbReference>
<evidence type="ECO:0000256" key="5">
    <source>
        <dbReference type="ARBA" id="ARBA00022741"/>
    </source>
</evidence>
<dbReference type="InterPro" id="IPR050058">
    <property type="entry name" value="Ala-tRNA_ligase"/>
</dbReference>
<evidence type="ECO:0000256" key="10">
    <source>
        <dbReference type="ARBA" id="ARBA00023146"/>
    </source>
</evidence>
<organism evidence="16 17">
    <name type="scientific">Pelolinea submarina</name>
    <dbReference type="NCBI Taxonomy" id="913107"/>
    <lineage>
        <taxon>Bacteria</taxon>
        <taxon>Bacillati</taxon>
        <taxon>Chloroflexota</taxon>
        <taxon>Anaerolineae</taxon>
        <taxon>Anaerolineales</taxon>
        <taxon>Anaerolineaceae</taxon>
        <taxon>Pelolinea</taxon>
    </lineage>
</organism>
<evidence type="ECO:0000256" key="11">
    <source>
        <dbReference type="ARBA" id="ARBA00024779"/>
    </source>
</evidence>
<dbReference type="FunFam" id="3.10.310.40:FF:000001">
    <property type="entry name" value="Alanine--tRNA ligase"/>
    <property type="match status" value="1"/>
</dbReference>
<keyword evidence="7 13" id="KW-0067">ATP-binding</keyword>
<dbReference type="FunFam" id="3.30.54.20:FF:000001">
    <property type="entry name" value="Alanine--tRNA ligase"/>
    <property type="match status" value="1"/>
</dbReference>
<feature type="binding site" evidence="13">
    <location>
        <position position="595"/>
    </location>
    <ligand>
        <name>Zn(2+)</name>
        <dbReference type="ChEBI" id="CHEBI:29105"/>
    </ligand>
</feature>
<sequence>MPKNLTGNQIRKEFIDFFIQKGHKFVPSASLVPGGDQTLLFTNAGMVQFKDVFLGTDKRDYTRAVNSQKCMRVAGKHNDLDDVGRDDYHHTFFEMLGNWSFGDYYKKEAITWAWELLTEVWGLDKSRLWVTYFKDEKGEVDTDEEARENWRLQPGIIQEHILPFGRKDNFWEMADTGPCGPCSEIHFDRGEEWCDKADDPKHVCGVNSDCHRYLELWNLVFIQYNRMSATQLDPLPATHVDTGMGFERIVSVMQGVDSNYRTDLLLPLIQVVQGLVGDTDAERDANFTPYRVIADHARAATFLIADGVVPGNIGRNYICRMIIRRAARFGSKLELTEPFMAQVAAKVIDIYGEAYPELVKNQATILDNLTREEQQFQTTVESGLSRLEDEIQNMQGKTLSGAAAFDLYATHGLPLEITRDVLRERGLDVDQPGFYAAMEEHRIKSGAGKEFGPLGGEKAELYAQYLEKLQEEGKLGEKGVSYDPYQGEVTQTRIIAIIKDDQLVDQAYNGDSVEVVTERTGFYIESGGQVSDQGQIVTADGQGKFAVEEMRKPSAGMIVHYGKVVEGTLKVGDDVTVGVDRKRRQDTQRNHTATHLLHAELRKVLGEHVRQAGSLVAPDRLRFDFTHQKGLSAKELAAVEEGVNQRILDNYPLTIAEKKLTEAQAEGAKALFGEKYGDDVRTVKIGDANPFSYELCGGTHVDETGEIGTFIIISEGSAAAGIRRIEAFTGRKAYQYIQQHLKELKRTAHLLECGLDETESAVKKLQEKNEANLKLLAGYKKDTAKQAYNEAKSDIRTIKGMQVLTLTVEDSNSESLRELADIFRQEYSDGVAVFANVTADGSVQLVVTAADACIKQGVHAGNLAKAIAGAIGGSGGGRPQLAQAGGKDAGKLKDVLANIENYL</sequence>
<evidence type="ECO:0000256" key="8">
    <source>
        <dbReference type="ARBA" id="ARBA00022884"/>
    </source>
</evidence>
<comment type="caution">
    <text evidence="16">The sequence shown here is derived from an EMBL/GenBank/DDBJ whole genome shotgun (WGS) entry which is preliminary data.</text>
</comment>
<dbReference type="PANTHER" id="PTHR11777:SF9">
    <property type="entry name" value="ALANINE--TRNA LIGASE, CYTOPLASMIC"/>
    <property type="match status" value="1"/>
</dbReference>
<dbReference type="GO" id="GO:0005829">
    <property type="term" value="C:cytosol"/>
    <property type="evidence" value="ECO:0007669"/>
    <property type="project" value="TreeGrafter"/>
</dbReference>
<dbReference type="Gene3D" id="2.40.30.130">
    <property type="match status" value="1"/>
</dbReference>
<dbReference type="Pfam" id="PF02272">
    <property type="entry name" value="DHHA1"/>
    <property type="match status" value="1"/>
</dbReference>
<evidence type="ECO:0000256" key="3">
    <source>
        <dbReference type="ARBA" id="ARBA00022598"/>
    </source>
</evidence>
<dbReference type="InterPro" id="IPR045864">
    <property type="entry name" value="aa-tRNA-synth_II/BPL/LPL"/>
</dbReference>
<feature type="coiled-coil region" evidence="14">
    <location>
        <begin position="741"/>
        <end position="775"/>
    </location>
</feature>
<dbReference type="EC" id="6.1.1.7" evidence="13"/>
<comment type="domain">
    <text evidence="13">Consists of three domains; the N-terminal catalytic domain, the editing domain and the C-terminal C-Ala domain. The editing domain removes incorrectly charged amino acids, while the C-Ala domain, along with tRNA(Ala), serves as a bridge to cooperatively bring together the editing and aminoacylation centers thus stimulating deacylation of misacylated tRNAs.</text>
</comment>
<keyword evidence="3 13" id="KW-0436">Ligase</keyword>
<evidence type="ECO:0000256" key="4">
    <source>
        <dbReference type="ARBA" id="ARBA00022723"/>
    </source>
</evidence>
<dbReference type="GO" id="GO:0000049">
    <property type="term" value="F:tRNA binding"/>
    <property type="evidence" value="ECO:0007669"/>
    <property type="project" value="UniProtKB-KW"/>
</dbReference>
<reference evidence="16 17" key="1">
    <citation type="submission" date="2018-08" db="EMBL/GenBank/DDBJ databases">
        <title>Genomic Encyclopedia of Type Strains, Phase IV (KMG-IV): sequencing the most valuable type-strain genomes for metagenomic binning, comparative biology and taxonomic classification.</title>
        <authorList>
            <person name="Goeker M."/>
        </authorList>
    </citation>
    <scope>NUCLEOTIDE SEQUENCE [LARGE SCALE GENOMIC DNA]</scope>
    <source>
        <strain evidence="16 17">DSM 23923</strain>
    </source>
</reference>
<dbReference type="EMBL" id="QUMS01000001">
    <property type="protein sequence ID" value="REG10827.1"/>
    <property type="molecule type" value="Genomic_DNA"/>
</dbReference>
<dbReference type="InterPro" id="IPR023033">
    <property type="entry name" value="Ala_tRNA_ligase_euk/bac"/>
</dbReference>
<dbReference type="Gene3D" id="3.10.310.40">
    <property type="match status" value="1"/>
</dbReference>
<keyword evidence="10 13" id="KW-0030">Aminoacyl-tRNA synthetase</keyword>
<dbReference type="PRINTS" id="PR00980">
    <property type="entry name" value="TRNASYNTHALA"/>
</dbReference>
<evidence type="ECO:0000259" key="15">
    <source>
        <dbReference type="PROSITE" id="PS50860"/>
    </source>
</evidence>
<evidence type="ECO:0000313" key="16">
    <source>
        <dbReference type="EMBL" id="REG10827.1"/>
    </source>
</evidence>
<dbReference type="AlphaFoldDB" id="A0A347ZTG7"/>
<comment type="similarity">
    <text evidence="1 13">Belongs to the class-II aminoacyl-tRNA synthetase family.</text>
</comment>
<dbReference type="Pfam" id="PF01411">
    <property type="entry name" value="tRNA-synt_2c"/>
    <property type="match status" value="1"/>
</dbReference>
<evidence type="ECO:0000256" key="7">
    <source>
        <dbReference type="ARBA" id="ARBA00022840"/>
    </source>
</evidence>
<comment type="cofactor">
    <cofactor evidence="13">
        <name>Zn(2+)</name>
        <dbReference type="ChEBI" id="CHEBI:29105"/>
    </cofactor>
    <text evidence="13">Binds 1 zinc ion per subunit.</text>
</comment>
<dbReference type="SMART" id="SM00863">
    <property type="entry name" value="tRNA_SAD"/>
    <property type="match status" value="1"/>
</dbReference>
<protein>
    <recommendedName>
        <fullName evidence="13">Alanine--tRNA ligase</fullName>
        <ecNumber evidence="13">6.1.1.7</ecNumber>
    </recommendedName>
    <alternativeName>
        <fullName evidence="13">Alanyl-tRNA synthetase</fullName>
        <shortName evidence="13">AlaRS</shortName>
    </alternativeName>
</protein>
<keyword evidence="9 13" id="KW-0648">Protein biosynthesis</keyword>
<dbReference type="GO" id="GO:0002161">
    <property type="term" value="F:aminoacyl-tRNA deacylase activity"/>
    <property type="evidence" value="ECO:0007669"/>
    <property type="project" value="TreeGrafter"/>
</dbReference>
<keyword evidence="4 13" id="KW-0479">Metal-binding</keyword>
<dbReference type="GO" id="GO:0004813">
    <property type="term" value="F:alanine-tRNA ligase activity"/>
    <property type="evidence" value="ECO:0007669"/>
    <property type="project" value="UniProtKB-UniRule"/>
</dbReference>
<dbReference type="Gene3D" id="3.30.54.20">
    <property type="match status" value="1"/>
</dbReference>
<dbReference type="SUPFAM" id="SSF50447">
    <property type="entry name" value="Translation proteins"/>
    <property type="match status" value="1"/>
</dbReference>
<evidence type="ECO:0000256" key="6">
    <source>
        <dbReference type="ARBA" id="ARBA00022833"/>
    </source>
</evidence>
<dbReference type="GO" id="GO:0006419">
    <property type="term" value="P:alanyl-tRNA aminoacylation"/>
    <property type="evidence" value="ECO:0007669"/>
    <property type="project" value="UniProtKB-UniRule"/>
</dbReference>
<dbReference type="InterPro" id="IPR003156">
    <property type="entry name" value="DHHA1_dom"/>
</dbReference>
<feature type="binding site" evidence="13">
    <location>
        <position position="696"/>
    </location>
    <ligand>
        <name>Zn(2+)</name>
        <dbReference type="ChEBI" id="CHEBI:29105"/>
    </ligand>
</feature>
<evidence type="ECO:0000256" key="13">
    <source>
        <dbReference type="HAMAP-Rule" id="MF_00036"/>
    </source>
</evidence>
<dbReference type="PROSITE" id="PS50860">
    <property type="entry name" value="AA_TRNA_LIGASE_II_ALA"/>
    <property type="match status" value="1"/>
</dbReference>
<dbReference type="InterPro" id="IPR018164">
    <property type="entry name" value="Ala-tRNA-synth_IIc_N"/>
</dbReference>
<keyword evidence="8 13" id="KW-0694">RNA-binding</keyword>
<evidence type="ECO:0000256" key="9">
    <source>
        <dbReference type="ARBA" id="ARBA00022917"/>
    </source>
</evidence>
<dbReference type="PANTHER" id="PTHR11777">
    <property type="entry name" value="ALANYL-TRNA SYNTHETASE"/>
    <property type="match status" value="1"/>
</dbReference>
<evidence type="ECO:0000256" key="14">
    <source>
        <dbReference type="SAM" id="Coils"/>
    </source>
</evidence>
<dbReference type="FunFam" id="3.30.930.10:FF:000011">
    <property type="entry name" value="Alanine--tRNA ligase, cytoplasmic"/>
    <property type="match status" value="1"/>
</dbReference>
<feature type="domain" description="Alanyl-transfer RNA synthetases family profile" evidence="15">
    <location>
        <begin position="5"/>
        <end position="739"/>
    </location>
</feature>
<dbReference type="Gene3D" id="3.30.930.10">
    <property type="entry name" value="Bira Bifunctional Protein, Domain 2"/>
    <property type="match status" value="1"/>
</dbReference>
<dbReference type="Pfam" id="PF07973">
    <property type="entry name" value="tRNA_SAD"/>
    <property type="match status" value="1"/>
</dbReference>
<dbReference type="GO" id="GO:0005524">
    <property type="term" value="F:ATP binding"/>
    <property type="evidence" value="ECO:0007669"/>
    <property type="project" value="UniProtKB-UniRule"/>
</dbReference>
<dbReference type="RefSeq" id="WP_116223982.1">
    <property type="nucleotide sequence ID" value="NZ_AP018437.1"/>
</dbReference>
<comment type="catalytic activity">
    <reaction evidence="12 13">
        <text>tRNA(Ala) + L-alanine + ATP = L-alanyl-tRNA(Ala) + AMP + diphosphate</text>
        <dbReference type="Rhea" id="RHEA:12540"/>
        <dbReference type="Rhea" id="RHEA-COMP:9657"/>
        <dbReference type="Rhea" id="RHEA-COMP:9923"/>
        <dbReference type="ChEBI" id="CHEBI:30616"/>
        <dbReference type="ChEBI" id="CHEBI:33019"/>
        <dbReference type="ChEBI" id="CHEBI:57972"/>
        <dbReference type="ChEBI" id="CHEBI:78442"/>
        <dbReference type="ChEBI" id="CHEBI:78497"/>
        <dbReference type="ChEBI" id="CHEBI:456215"/>
        <dbReference type="EC" id="6.1.1.7"/>
    </reaction>
</comment>
<gene>
    <name evidence="13" type="primary">alaS</name>
    <name evidence="16" type="ORF">DFR64_0694</name>
</gene>
<keyword evidence="6 13" id="KW-0862">Zinc</keyword>
<evidence type="ECO:0000256" key="12">
    <source>
        <dbReference type="ARBA" id="ARBA00048300"/>
    </source>
</evidence>
<dbReference type="InterPro" id="IPR018162">
    <property type="entry name" value="Ala-tRNA-ligase_IIc_anticod-bd"/>
</dbReference>
<evidence type="ECO:0000313" key="17">
    <source>
        <dbReference type="Proteomes" id="UP000256388"/>
    </source>
</evidence>
<dbReference type="Gene3D" id="3.30.980.10">
    <property type="entry name" value="Threonyl-trna Synthetase, Chain A, domain 2"/>
    <property type="match status" value="1"/>
</dbReference>
<dbReference type="Proteomes" id="UP000256388">
    <property type="component" value="Unassembled WGS sequence"/>
</dbReference>
<dbReference type="GO" id="GO:0008270">
    <property type="term" value="F:zinc ion binding"/>
    <property type="evidence" value="ECO:0007669"/>
    <property type="project" value="UniProtKB-UniRule"/>
</dbReference>
<evidence type="ECO:0000256" key="2">
    <source>
        <dbReference type="ARBA" id="ARBA00022555"/>
    </source>
</evidence>
<dbReference type="SUPFAM" id="SSF55681">
    <property type="entry name" value="Class II aaRS and biotin synthetases"/>
    <property type="match status" value="1"/>
</dbReference>
<keyword evidence="2 13" id="KW-0820">tRNA-binding</keyword>
<name>A0A347ZTG7_9CHLR</name>
<feature type="binding site" evidence="13">
    <location>
        <position position="700"/>
    </location>
    <ligand>
        <name>Zn(2+)</name>
        <dbReference type="ChEBI" id="CHEBI:29105"/>
    </ligand>
</feature>
<comment type="subcellular location">
    <subcellularLocation>
        <location evidence="13">Cytoplasm</location>
    </subcellularLocation>
</comment>
<accession>A0A347ZTG7</accession>
<dbReference type="FunFam" id="3.30.980.10:FF:000004">
    <property type="entry name" value="Alanine--tRNA ligase, cytoplasmic"/>
    <property type="match status" value="1"/>
</dbReference>
<dbReference type="InterPro" id="IPR002318">
    <property type="entry name" value="Ala-tRNA-lgiase_IIc"/>
</dbReference>
<evidence type="ECO:0000256" key="1">
    <source>
        <dbReference type="ARBA" id="ARBA00008226"/>
    </source>
</evidence>
<feature type="binding site" evidence="13">
    <location>
        <position position="591"/>
    </location>
    <ligand>
        <name>Zn(2+)</name>
        <dbReference type="ChEBI" id="CHEBI:29105"/>
    </ligand>
</feature>
<dbReference type="InterPro" id="IPR018165">
    <property type="entry name" value="Ala-tRNA-synth_IIc_core"/>
</dbReference>
<dbReference type="CDD" id="cd00673">
    <property type="entry name" value="AlaRS_core"/>
    <property type="match status" value="1"/>
</dbReference>